<dbReference type="Proteomes" id="UP001064048">
    <property type="component" value="Chromosome 25"/>
</dbReference>
<protein>
    <submittedName>
        <fullName evidence="1">Uncharacterized protein</fullName>
    </submittedName>
</protein>
<sequence>MKFAEHLSAHITPEWRKQYINYEEMKAMLYTAVEEAPSAENVEPEVLSRHFANFDETFFHYCDQELKKINTFYSEKLAEATRKFATLQSELKSQFDTLKPKAGGDGRKAPIPRRKVQELKLAFSEFYLSLILLQNYQNLNYTGFRKILKKHDKLLNGSNGAQWRAEHVETSHFYTNKDIDRLISDTEATVTNELEGGDRQKAMKKLRVPPLGEQQSPWTTFKVGLFSGSFIVLFITVVLSALFHEGGTDNFKTAFRLYRGPFLLVEFIFLIGINVYGWRSSGVNHVLIFELDPRNHLSEQHLMELAAIFGVVWALSILSFIYSASLSIPPFVNPLALVIIMLIFLVNPLKMFRHEARFWFLRICGRILAAPFMPVLFADFWLADQWNSFATAFLDFHYLVAFYVAGGDWFNVNDAFESTKWFVITRAIVSVVPAWTRFCQCLRRYRDSKEAFPHLLNAGKYSTTFFVALFTTLRILYDGNYSDQYDNPFLYAWFGCQLVSSLYTYTWDVKMDWGLFSLASNIENRLLREEIVYNPGFYYFAIVEDFVLRFVWIVSFLLTENNVVAPETMLSILAPLEVFRSHTSTTRASPQATQRETCYRDGDASWTPPRLFSLRWIAAFLYHQLSISHLFCVAFSRFIWNFFRLENEHLNNCGKFRAVRDISVAPLDSSDQGDIIRMMDHPDGVINRVFDSVPGADRLPNKDVPGPDACHFKGSKNVGNTLLTISCHERVCVISCDGVLATDNQSGDGARERSSSRLAPRSPLFRASLIRTLPPPPLQVSARVCRTKELMDNARLSMNVDKTKIMVNDRVDPRPVIVNGNLGQILQLGRNNFEKEAKRRIQLGEAYVQQWTAIG</sequence>
<name>A0ACC0JFX5_CHOFU</name>
<dbReference type="EMBL" id="CM046125">
    <property type="protein sequence ID" value="KAI8423050.1"/>
    <property type="molecule type" value="Genomic_DNA"/>
</dbReference>
<evidence type="ECO:0000313" key="1">
    <source>
        <dbReference type="EMBL" id="KAI8423050.1"/>
    </source>
</evidence>
<reference evidence="1 2" key="1">
    <citation type="journal article" date="2022" name="Genome Biol. Evol.">
        <title>The Spruce Budworm Genome: Reconstructing the Evolutionary History of Antifreeze Proteins.</title>
        <authorList>
            <person name="Beliveau C."/>
            <person name="Gagne P."/>
            <person name="Picq S."/>
            <person name="Vernygora O."/>
            <person name="Keeling C.I."/>
            <person name="Pinkney K."/>
            <person name="Doucet D."/>
            <person name="Wen F."/>
            <person name="Johnston J.S."/>
            <person name="Maaroufi H."/>
            <person name="Boyle B."/>
            <person name="Laroche J."/>
            <person name="Dewar K."/>
            <person name="Juretic N."/>
            <person name="Blackburn G."/>
            <person name="Nisole A."/>
            <person name="Brunet B."/>
            <person name="Brandao M."/>
            <person name="Lumley L."/>
            <person name="Duan J."/>
            <person name="Quan G."/>
            <person name="Lucarotti C.J."/>
            <person name="Roe A.D."/>
            <person name="Sperling F.A.H."/>
            <person name="Levesque R.C."/>
            <person name="Cusson M."/>
        </authorList>
    </citation>
    <scope>NUCLEOTIDE SEQUENCE [LARGE SCALE GENOMIC DNA]</scope>
    <source>
        <strain evidence="1">Glfc:IPQL:Cfum</strain>
    </source>
</reference>
<proteinExistence type="predicted"/>
<evidence type="ECO:0000313" key="2">
    <source>
        <dbReference type="Proteomes" id="UP001064048"/>
    </source>
</evidence>
<organism evidence="1 2">
    <name type="scientific">Choristoneura fumiferana</name>
    <name type="common">Spruce budworm moth</name>
    <name type="synonym">Archips fumiferana</name>
    <dbReference type="NCBI Taxonomy" id="7141"/>
    <lineage>
        <taxon>Eukaryota</taxon>
        <taxon>Metazoa</taxon>
        <taxon>Ecdysozoa</taxon>
        <taxon>Arthropoda</taxon>
        <taxon>Hexapoda</taxon>
        <taxon>Insecta</taxon>
        <taxon>Pterygota</taxon>
        <taxon>Neoptera</taxon>
        <taxon>Endopterygota</taxon>
        <taxon>Lepidoptera</taxon>
        <taxon>Glossata</taxon>
        <taxon>Ditrysia</taxon>
        <taxon>Tortricoidea</taxon>
        <taxon>Tortricidae</taxon>
        <taxon>Tortricinae</taxon>
        <taxon>Choristoneura</taxon>
    </lineage>
</organism>
<keyword evidence="2" id="KW-1185">Reference proteome</keyword>
<accession>A0ACC0JFX5</accession>
<gene>
    <name evidence="1" type="ORF">MSG28_014136</name>
</gene>
<comment type="caution">
    <text evidence="1">The sequence shown here is derived from an EMBL/GenBank/DDBJ whole genome shotgun (WGS) entry which is preliminary data.</text>
</comment>